<dbReference type="GO" id="GO:0016491">
    <property type="term" value="F:oxidoreductase activity"/>
    <property type="evidence" value="ECO:0007669"/>
    <property type="project" value="UniProtKB-KW"/>
</dbReference>
<comment type="similarity">
    <text evidence="1">Belongs to the Gfo/Idh/MocA family.</text>
</comment>
<dbReference type="InterPro" id="IPR055170">
    <property type="entry name" value="GFO_IDH_MocA-like_dom"/>
</dbReference>
<dbReference type="PATRIC" id="fig|52.7.peg.9138"/>
<evidence type="ECO:0000313" key="7">
    <source>
        <dbReference type="Proteomes" id="UP000067626"/>
    </source>
</evidence>
<feature type="domain" description="GFO/IDH/MocA-like oxidoreductase" evidence="5">
    <location>
        <begin position="143"/>
        <end position="259"/>
    </location>
</feature>
<dbReference type="PANTHER" id="PTHR22604:SF105">
    <property type="entry name" value="TRANS-1,2-DIHYDROBENZENE-1,2-DIOL DEHYDROGENASE"/>
    <property type="match status" value="1"/>
</dbReference>
<dbReference type="Pfam" id="PF01408">
    <property type="entry name" value="GFO_IDH_MocA"/>
    <property type="match status" value="1"/>
</dbReference>
<evidence type="ECO:0000259" key="5">
    <source>
        <dbReference type="Pfam" id="PF22725"/>
    </source>
</evidence>
<dbReference type="PRINTS" id="PR01775">
    <property type="entry name" value="GLFROXRDTASE"/>
</dbReference>
<feature type="region of interest" description="Disordered" evidence="3">
    <location>
        <begin position="335"/>
        <end position="371"/>
    </location>
</feature>
<dbReference type="RefSeq" id="WP_050435467.1">
    <property type="nucleotide sequence ID" value="NZ_CP012159.1"/>
</dbReference>
<evidence type="ECO:0000256" key="1">
    <source>
        <dbReference type="ARBA" id="ARBA00010928"/>
    </source>
</evidence>
<dbReference type="AlphaFoldDB" id="A0A0K1ETG9"/>
<dbReference type="InterPro" id="IPR050984">
    <property type="entry name" value="Gfo/Idh/MocA_domain"/>
</dbReference>
<gene>
    <name evidence="6" type="ORF">CMC5_083120</name>
</gene>
<dbReference type="InterPro" id="IPR008354">
    <property type="entry name" value="Glc-Fru_OxRdtase_bac"/>
</dbReference>
<evidence type="ECO:0000256" key="2">
    <source>
        <dbReference type="ARBA" id="ARBA00023002"/>
    </source>
</evidence>
<protein>
    <submittedName>
        <fullName evidence="6">Oxidoreductase</fullName>
        <ecNumber evidence="6">1.-.-.-</ecNumber>
    </submittedName>
</protein>
<dbReference type="InterPro" id="IPR036291">
    <property type="entry name" value="NAD(P)-bd_dom_sf"/>
</dbReference>
<evidence type="ECO:0000256" key="3">
    <source>
        <dbReference type="SAM" id="MobiDB-lite"/>
    </source>
</evidence>
<feature type="compositionally biased region" description="Pro residues" evidence="3">
    <location>
        <begin position="358"/>
        <end position="371"/>
    </location>
</feature>
<evidence type="ECO:0000259" key="4">
    <source>
        <dbReference type="Pfam" id="PF01408"/>
    </source>
</evidence>
<feature type="domain" description="Gfo/Idh/MocA-like oxidoreductase N-terminal" evidence="4">
    <location>
        <begin position="10"/>
        <end position="133"/>
    </location>
</feature>
<keyword evidence="2 6" id="KW-0560">Oxidoreductase</keyword>
<organism evidence="6 7">
    <name type="scientific">Chondromyces crocatus</name>
    <dbReference type="NCBI Taxonomy" id="52"/>
    <lineage>
        <taxon>Bacteria</taxon>
        <taxon>Pseudomonadati</taxon>
        <taxon>Myxococcota</taxon>
        <taxon>Polyangia</taxon>
        <taxon>Polyangiales</taxon>
        <taxon>Polyangiaceae</taxon>
        <taxon>Chondromyces</taxon>
    </lineage>
</organism>
<dbReference type="SUPFAM" id="SSF55347">
    <property type="entry name" value="Glyceraldehyde-3-phosphate dehydrogenase-like, C-terminal domain"/>
    <property type="match status" value="1"/>
</dbReference>
<proteinExistence type="inferred from homology"/>
<dbReference type="SUPFAM" id="SSF51735">
    <property type="entry name" value="NAD(P)-binding Rossmann-fold domains"/>
    <property type="match status" value="1"/>
</dbReference>
<dbReference type="STRING" id="52.CMC5_083120"/>
<name>A0A0K1ETG9_CHOCO</name>
<reference evidence="6 7" key="1">
    <citation type="submission" date="2015-07" db="EMBL/GenBank/DDBJ databases">
        <title>Genome analysis of myxobacterium Chondromyces crocatus Cm c5 reveals a high potential for natural compound synthesis and the genetic basis for the loss of fruiting body formation.</title>
        <authorList>
            <person name="Zaburannyi N."/>
            <person name="Bunk B."/>
            <person name="Maier J."/>
            <person name="Overmann J."/>
            <person name="Mueller R."/>
        </authorList>
    </citation>
    <scope>NUCLEOTIDE SEQUENCE [LARGE SCALE GENOMIC DNA]</scope>
    <source>
        <strain evidence="6 7">Cm c5</strain>
    </source>
</reference>
<dbReference type="PANTHER" id="PTHR22604">
    <property type="entry name" value="OXIDOREDUCTASES"/>
    <property type="match status" value="1"/>
</dbReference>
<dbReference type="InterPro" id="IPR000683">
    <property type="entry name" value="Gfo/Idh/MocA-like_OxRdtase_N"/>
</dbReference>
<dbReference type="Gene3D" id="3.40.50.720">
    <property type="entry name" value="NAD(P)-binding Rossmann-like Domain"/>
    <property type="match status" value="1"/>
</dbReference>
<sequence length="371" mass="40931">MSRSGDQRKVRYAVVGAGNLAQVAILPAFENATENSELVALITGDEDKREALGARHGIELIGDYEDYETILESGEVDAVYIALPNNLHREYTERAARSGVHVLCEKPMAIGVEDCEAMIKATEAAKVRLMIAYRLHFEEANLRAVAIAQSGEIGEVRVFSSVFTQQVRADDIRTHSELGGGVLYDMGPYCVNAARTLFRAEPEEVYAYALKGRDERSRDVDETTMAVMRFPGDRIAQFVVSQGLAGTSAYRIVGTKGDLRVEPAYGYTEALVHHLTVGDESTETSFERRDQFGPQIVYFSQCILEGKEPEPSGHEGLADVRVFEAILRSAETGRPVKLPPFERSQRPSMVQEIHKPAIEPPEPVKAPSPSM</sequence>
<accession>A0A0K1ETG9</accession>
<dbReference type="Gene3D" id="3.30.360.10">
    <property type="entry name" value="Dihydrodipicolinate Reductase, domain 2"/>
    <property type="match status" value="1"/>
</dbReference>
<evidence type="ECO:0000313" key="6">
    <source>
        <dbReference type="EMBL" id="AKT44074.1"/>
    </source>
</evidence>
<dbReference type="EC" id="1.-.-.-" evidence="6"/>
<dbReference type="OrthoDB" id="9793050at2"/>
<dbReference type="EMBL" id="CP012159">
    <property type="protein sequence ID" value="AKT44074.1"/>
    <property type="molecule type" value="Genomic_DNA"/>
</dbReference>
<dbReference type="KEGG" id="ccro:CMC5_083120"/>
<dbReference type="GO" id="GO:0000166">
    <property type="term" value="F:nucleotide binding"/>
    <property type="evidence" value="ECO:0007669"/>
    <property type="project" value="InterPro"/>
</dbReference>
<keyword evidence="7" id="KW-1185">Reference proteome</keyword>
<dbReference type="Proteomes" id="UP000067626">
    <property type="component" value="Chromosome"/>
</dbReference>
<dbReference type="Pfam" id="PF22725">
    <property type="entry name" value="GFO_IDH_MocA_C3"/>
    <property type="match status" value="1"/>
</dbReference>